<accession>A0A5B1CIS2</accession>
<dbReference type="InterPro" id="IPR036156">
    <property type="entry name" value="Beta-gal/glucu_dom_sf"/>
</dbReference>
<keyword evidence="2 5" id="KW-0378">Hydrolase</keyword>
<dbReference type="AlphaFoldDB" id="A0A5B1CIS2"/>
<dbReference type="SUPFAM" id="SSF51445">
    <property type="entry name" value="(Trans)glycosidases"/>
    <property type="match status" value="1"/>
</dbReference>
<protein>
    <submittedName>
        <fullName evidence="5">Beta-galactosidase</fullName>
        <ecNumber evidence="5">3.2.1.23</ecNumber>
    </submittedName>
</protein>
<dbReference type="InterPro" id="IPR051913">
    <property type="entry name" value="GH2_Domain-Containing"/>
</dbReference>
<name>A0A5B1CIS2_9BACT</name>
<dbReference type="Gene3D" id="2.60.40.10">
    <property type="entry name" value="Immunoglobulins"/>
    <property type="match status" value="3"/>
</dbReference>
<evidence type="ECO:0000256" key="1">
    <source>
        <dbReference type="ARBA" id="ARBA00007401"/>
    </source>
</evidence>
<evidence type="ECO:0000256" key="3">
    <source>
        <dbReference type="ARBA" id="ARBA00023295"/>
    </source>
</evidence>
<dbReference type="SUPFAM" id="SSF49303">
    <property type="entry name" value="beta-Galactosidase/glucuronidase domain"/>
    <property type="match status" value="1"/>
</dbReference>
<dbReference type="EC" id="3.2.1.23" evidence="5"/>
<sequence length="1054" mass="118353">MNDKETELITIGQSPPIVPDPERRRGMVRCGRVSSDMNQSKSEKIEMLKLVPMFLLLFTGICSAEQVIFDDDWKFIEANPSGAEAVGFSDDTWRSLDLPHDWSVEGKFDRKNPSTDRSGYLPTGIGWYRKAIDVPDQWKGKRVAIEFDGVFRNSTVWANGQMLGKRPYGWISFGYDISELANDSDQITFAVQVDNKLQHAARWYTGSGIYGHTWINVREPVHVPTSGVWIRTEGSKVSIDTDVVNTSDNDVECLVKTTLIDAQGKTVATQQTPLVLKQDDADSVSQVMQISDPSLWSPDSPYLYRAISEVLVNSQVLDRVETRFGVRDIEWKPGTGMWLNGSVVKLRGVCQHQHGGALGAAVPKKIIRYRVQQMKDMGCNSIRTAHNPHTPEFYDICDELGMIVMDEFVDGWNRKARNDYGAHDFDQWWKRDLTDWIKRDRNHACVFLWSVGNETHGDVGKEMVAQCHKIDPTRPVTSGSSGSEFMDIYGMNGGSEGKGWFDTLKNDRVFIGTENTHTWQTRGYYRTQTWYRDGKLDVAVDIPNLTDKEIFTIDWATNADRSNRKQFYKSSYDNATVRSPARRAIAQIRDVPNNAGMYRWTGHDYLGEAGLASGAWPFKLFSGGTCDLANFEKDLYYLYQSQWTSEPMVHVLPHWTHPVMKSGTEIPVWVYSNCDEVELLLNGKSLGKQKPGTKWQEMQCQWMVGWEPGELMAVGSNDGQKVAQQMIRTADEPAKIRLSVDGEPLAKSGKDIVQVRTTFLDAKEEFYPYGENRVWFDLSGPARIKALDNGKPNDVEPFYGMTDRTGFFGLARAYVESTKVPGDIMLTAGAILGDKKLRVSNKVHIDVQQIGLRGNPSPGSIAIYYTTDGTQPSDASTRYESGFEIQLGTTVKAIAIIDDKVVLKMEERFAKDVGLLWEGGGTDADFGGDQAEDAEFAGAKRSTQGKNYNGNAFLDMGKKPGSYVEWYQENDGDTRNVNVKLRYSGSSADKKPLKVRLNVNGMANPKEIKLTPAFNSGKHWRTMDLPITLKRGANTIRLTTVDGRGLLIDEILIK</sequence>
<dbReference type="InterPro" id="IPR005084">
    <property type="entry name" value="CBM6"/>
</dbReference>
<dbReference type="Gene3D" id="3.20.20.80">
    <property type="entry name" value="Glycosidases"/>
    <property type="match status" value="1"/>
</dbReference>
<evidence type="ECO:0000259" key="4">
    <source>
        <dbReference type="PROSITE" id="PS51175"/>
    </source>
</evidence>
<evidence type="ECO:0000256" key="2">
    <source>
        <dbReference type="ARBA" id="ARBA00022801"/>
    </source>
</evidence>
<comment type="caution">
    <text evidence="5">The sequence shown here is derived from an EMBL/GenBank/DDBJ whole genome shotgun (WGS) entry which is preliminary data.</text>
</comment>
<dbReference type="PANTHER" id="PTHR42732:SF1">
    <property type="entry name" value="BETA-MANNOSIDASE"/>
    <property type="match status" value="1"/>
</dbReference>
<proteinExistence type="inferred from homology"/>
<evidence type="ECO:0000313" key="5">
    <source>
        <dbReference type="EMBL" id="KAA1260161.1"/>
    </source>
</evidence>
<dbReference type="GO" id="GO:0030246">
    <property type="term" value="F:carbohydrate binding"/>
    <property type="evidence" value="ECO:0007669"/>
    <property type="project" value="InterPro"/>
</dbReference>
<dbReference type="Pfam" id="PF00703">
    <property type="entry name" value="Glyco_hydro_2"/>
    <property type="match status" value="1"/>
</dbReference>
<dbReference type="PRINTS" id="PR00132">
    <property type="entry name" value="GLHYDRLASE2"/>
</dbReference>
<dbReference type="InterPro" id="IPR032311">
    <property type="entry name" value="DUF4982"/>
</dbReference>
<gene>
    <name evidence="5" type="primary">lacZ_5</name>
    <name evidence="5" type="ORF">LF1_27000</name>
</gene>
<dbReference type="Pfam" id="PF13287">
    <property type="entry name" value="Fn3_assoc"/>
    <property type="match status" value="1"/>
</dbReference>
<keyword evidence="6" id="KW-1185">Reference proteome</keyword>
<dbReference type="GO" id="GO:0004565">
    <property type="term" value="F:beta-galactosidase activity"/>
    <property type="evidence" value="ECO:0007669"/>
    <property type="project" value="UniProtKB-EC"/>
</dbReference>
<dbReference type="InterPro" id="IPR040605">
    <property type="entry name" value="Glyco_hydro2_dom5"/>
</dbReference>
<dbReference type="PROSITE" id="PS51175">
    <property type="entry name" value="CBM6"/>
    <property type="match status" value="1"/>
</dbReference>
<dbReference type="Pfam" id="PF18565">
    <property type="entry name" value="Glyco_hydro2_C5"/>
    <property type="match status" value="1"/>
</dbReference>
<dbReference type="PROSITE" id="PS00608">
    <property type="entry name" value="GLYCOSYL_HYDROL_F2_2"/>
    <property type="match status" value="1"/>
</dbReference>
<dbReference type="InterPro" id="IPR023232">
    <property type="entry name" value="Glyco_hydro_2_AS"/>
</dbReference>
<dbReference type="InterPro" id="IPR006102">
    <property type="entry name" value="Ig-like_GH2"/>
</dbReference>
<dbReference type="InterPro" id="IPR008979">
    <property type="entry name" value="Galactose-bd-like_sf"/>
</dbReference>
<evidence type="ECO:0000313" key="6">
    <source>
        <dbReference type="Proteomes" id="UP000322699"/>
    </source>
</evidence>
<dbReference type="Gene3D" id="2.60.120.260">
    <property type="entry name" value="Galactose-binding domain-like"/>
    <property type="match status" value="2"/>
</dbReference>
<dbReference type="InterPro" id="IPR006103">
    <property type="entry name" value="Glyco_hydro_2_cat"/>
</dbReference>
<dbReference type="Proteomes" id="UP000322699">
    <property type="component" value="Unassembled WGS sequence"/>
</dbReference>
<dbReference type="GO" id="GO:0005975">
    <property type="term" value="P:carbohydrate metabolic process"/>
    <property type="evidence" value="ECO:0007669"/>
    <property type="project" value="InterPro"/>
</dbReference>
<feature type="domain" description="CBM6" evidence="4">
    <location>
        <begin position="927"/>
        <end position="1054"/>
    </location>
</feature>
<dbReference type="InterPro" id="IPR026876">
    <property type="entry name" value="Fn3_assoc_repeat"/>
</dbReference>
<dbReference type="InterPro" id="IPR013783">
    <property type="entry name" value="Ig-like_fold"/>
</dbReference>
<dbReference type="Pfam" id="PF16355">
    <property type="entry name" value="DUF4982"/>
    <property type="match status" value="1"/>
</dbReference>
<dbReference type="SUPFAM" id="SSF49785">
    <property type="entry name" value="Galactose-binding domain-like"/>
    <property type="match status" value="2"/>
</dbReference>
<dbReference type="EMBL" id="VRLW01000001">
    <property type="protein sequence ID" value="KAA1260161.1"/>
    <property type="molecule type" value="Genomic_DNA"/>
</dbReference>
<dbReference type="Pfam" id="PF02836">
    <property type="entry name" value="Glyco_hydro_2_C"/>
    <property type="match status" value="1"/>
</dbReference>
<dbReference type="InterPro" id="IPR006101">
    <property type="entry name" value="Glyco_hydro_2"/>
</dbReference>
<dbReference type="InterPro" id="IPR017853">
    <property type="entry name" value="GH"/>
</dbReference>
<dbReference type="PANTHER" id="PTHR42732">
    <property type="entry name" value="BETA-GALACTOSIDASE"/>
    <property type="match status" value="1"/>
</dbReference>
<comment type="similarity">
    <text evidence="1">Belongs to the glycosyl hydrolase 2 family.</text>
</comment>
<reference evidence="5 6" key="1">
    <citation type="submission" date="2019-08" db="EMBL/GenBank/DDBJ databases">
        <title>Deep-cultivation of Planctomycetes and their phenomic and genomic characterization uncovers novel biology.</title>
        <authorList>
            <person name="Wiegand S."/>
            <person name="Jogler M."/>
            <person name="Boedeker C."/>
            <person name="Pinto D."/>
            <person name="Vollmers J."/>
            <person name="Rivas-Marin E."/>
            <person name="Kohn T."/>
            <person name="Peeters S.H."/>
            <person name="Heuer A."/>
            <person name="Rast P."/>
            <person name="Oberbeckmann S."/>
            <person name="Bunk B."/>
            <person name="Jeske O."/>
            <person name="Meyerdierks A."/>
            <person name="Storesund J.E."/>
            <person name="Kallscheuer N."/>
            <person name="Luecker S."/>
            <person name="Lage O.M."/>
            <person name="Pohl T."/>
            <person name="Merkel B.J."/>
            <person name="Hornburger P."/>
            <person name="Mueller R.-W."/>
            <person name="Bruemmer F."/>
            <person name="Labrenz M."/>
            <person name="Spormann A.M."/>
            <person name="Op Den Camp H."/>
            <person name="Overmann J."/>
            <person name="Amann R."/>
            <person name="Jetten M.S.M."/>
            <person name="Mascher T."/>
            <person name="Medema M.H."/>
            <person name="Devos D.P."/>
            <person name="Kaster A.-K."/>
            <person name="Ovreas L."/>
            <person name="Rohde M."/>
            <person name="Galperin M.Y."/>
            <person name="Jogler C."/>
        </authorList>
    </citation>
    <scope>NUCLEOTIDE SEQUENCE [LARGE SCALE GENOMIC DNA]</scope>
    <source>
        <strain evidence="5 6">LF1</strain>
    </source>
</reference>
<keyword evidence="3 5" id="KW-0326">Glycosidase</keyword>
<organism evidence="5 6">
    <name type="scientific">Rubripirellula obstinata</name>
    <dbReference type="NCBI Taxonomy" id="406547"/>
    <lineage>
        <taxon>Bacteria</taxon>
        <taxon>Pseudomonadati</taxon>
        <taxon>Planctomycetota</taxon>
        <taxon>Planctomycetia</taxon>
        <taxon>Pirellulales</taxon>
        <taxon>Pirellulaceae</taxon>
        <taxon>Rubripirellula</taxon>
    </lineage>
</organism>